<dbReference type="GO" id="GO:0016757">
    <property type="term" value="F:glycosyltransferase activity"/>
    <property type="evidence" value="ECO:0007669"/>
    <property type="project" value="UniProtKB-KW"/>
</dbReference>
<keyword evidence="2" id="KW-0328">Glycosyltransferase</keyword>
<evidence type="ECO:0000256" key="3">
    <source>
        <dbReference type="ARBA" id="ARBA00022679"/>
    </source>
</evidence>
<dbReference type="PANTHER" id="PTHR21461">
    <property type="entry name" value="GLYCOSYLTRANSFERASE FAMILY 92 PROTEIN"/>
    <property type="match status" value="1"/>
</dbReference>
<keyword evidence="5" id="KW-1133">Transmembrane helix</keyword>
<dbReference type="AlphaFoldDB" id="A0A6M5Z7V4"/>
<organism evidence="7 8">
    <name type="scientific">Frigoriglobus tundricola</name>
    <dbReference type="NCBI Taxonomy" id="2774151"/>
    <lineage>
        <taxon>Bacteria</taxon>
        <taxon>Pseudomonadati</taxon>
        <taxon>Planctomycetota</taxon>
        <taxon>Planctomycetia</taxon>
        <taxon>Gemmatales</taxon>
        <taxon>Gemmataceae</taxon>
        <taxon>Frigoriglobus</taxon>
    </lineage>
</organism>
<evidence type="ECO:0000256" key="1">
    <source>
        <dbReference type="ARBA" id="ARBA00004167"/>
    </source>
</evidence>
<dbReference type="PANTHER" id="PTHR21461:SF69">
    <property type="entry name" value="GLYCOSYLTRANSFERASE FAMILY 92 PROTEIN"/>
    <property type="match status" value="1"/>
</dbReference>
<keyword evidence="6" id="KW-0472">Membrane</keyword>
<dbReference type="GO" id="GO:0005737">
    <property type="term" value="C:cytoplasm"/>
    <property type="evidence" value="ECO:0007669"/>
    <property type="project" value="TreeGrafter"/>
</dbReference>
<sequence length="259" mass="29706">MHYLSVCAIVRNEARYLPEWVEFHRLVGVEHFYVYDDDSEVPVAVSLAAQIAAGYVTVEAVPGRGQHMQVYNRHGEQRRYDSMWTAFIDGDEFLVPHEGDDLRPLLSEFESEYAGLVVNWQVFGTSGHLLRPTGLLTEVMTHKLPVHAEINRHVKSIIQTTKLRHFPHPHRPVMHDGCHLCNEHRTYAPGPWLDVSVDRVQINHYYAKSLLDWGDKMRRGYADGSPPQHLWGVYDVDAACAEHDACAVRFADRLRARLC</sequence>
<reference evidence="8" key="1">
    <citation type="submission" date="2020-05" db="EMBL/GenBank/DDBJ databases">
        <title>Frigoriglobus tundricola gen. nov., sp. nov., a psychrotolerant cellulolytic planctomycete of the family Gemmataceae with two divergent copies of 16S rRNA gene.</title>
        <authorList>
            <person name="Kulichevskaya I.S."/>
            <person name="Ivanova A.A."/>
            <person name="Naumoff D.G."/>
            <person name="Beletsky A.V."/>
            <person name="Rijpstra W.I.C."/>
            <person name="Sinninghe Damste J.S."/>
            <person name="Mardanov A.V."/>
            <person name="Ravin N.V."/>
            <person name="Dedysh S.N."/>
        </authorList>
    </citation>
    <scope>NUCLEOTIDE SEQUENCE [LARGE SCALE GENOMIC DNA]</scope>
    <source>
        <strain evidence="8">PL17</strain>
    </source>
</reference>
<evidence type="ECO:0000256" key="4">
    <source>
        <dbReference type="ARBA" id="ARBA00022692"/>
    </source>
</evidence>
<dbReference type="GO" id="GO:0016020">
    <property type="term" value="C:membrane"/>
    <property type="evidence" value="ECO:0007669"/>
    <property type="project" value="UniProtKB-SubCell"/>
</dbReference>
<evidence type="ECO:0000256" key="5">
    <source>
        <dbReference type="ARBA" id="ARBA00022989"/>
    </source>
</evidence>
<dbReference type="Proteomes" id="UP000503447">
    <property type="component" value="Chromosome"/>
</dbReference>
<dbReference type="Pfam" id="PF01697">
    <property type="entry name" value="Glyco_transf_92"/>
    <property type="match status" value="1"/>
</dbReference>
<evidence type="ECO:0008006" key="9">
    <source>
        <dbReference type="Google" id="ProtNLM"/>
    </source>
</evidence>
<comment type="subcellular location">
    <subcellularLocation>
        <location evidence="1">Membrane</location>
        <topology evidence="1">Single-pass membrane protein</topology>
    </subcellularLocation>
</comment>
<dbReference type="EMBL" id="CP053452">
    <property type="protein sequence ID" value="QJX01323.1"/>
    <property type="molecule type" value="Genomic_DNA"/>
</dbReference>
<dbReference type="KEGG" id="ftj:FTUN_8967"/>
<keyword evidence="3" id="KW-0808">Transferase</keyword>
<proteinExistence type="predicted"/>
<name>A0A6M5Z7V4_9BACT</name>
<dbReference type="RefSeq" id="WP_171475894.1">
    <property type="nucleotide sequence ID" value="NZ_CP053452.2"/>
</dbReference>
<protein>
    <recommendedName>
        <fullName evidence="9">Glycosyl transferase family 2</fullName>
    </recommendedName>
</protein>
<accession>A0A6M5Z7V4</accession>
<gene>
    <name evidence="7" type="ORF">FTUN_8967</name>
</gene>
<dbReference type="InterPro" id="IPR008166">
    <property type="entry name" value="Glyco_transf_92"/>
</dbReference>
<keyword evidence="8" id="KW-1185">Reference proteome</keyword>
<keyword evidence="4" id="KW-0812">Transmembrane</keyword>
<evidence type="ECO:0000313" key="8">
    <source>
        <dbReference type="Proteomes" id="UP000503447"/>
    </source>
</evidence>
<evidence type="ECO:0000256" key="6">
    <source>
        <dbReference type="ARBA" id="ARBA00023136"/>
    </source>
</evidence>
<evidence type="ECO:0000256" key="2">
    <source>
        <dbReference type="ARBA" id="ARBA00022676"/>
    </source>
</evidence>
<evidence type="ECO:0000313" key="7">
    <source>
        <dbReference type="EMBL" id="QJX01323.1"/>
    </source>
</evidence>